<gene>
    <name evidence="1" type="primary">X975_05479</name>
    <name evidence="1" type="ORF">TNCV_3530011</name>
</gene>
<dbReference type="Proteomes" id="UP000887159">
    <property type="component" value="Unassembled WGS sequence"/>
</dbReference>
<evidence type="ECO:0000313" key="1">
    <source>
        <dbReference type="EMBL" id="GFX91802.1"/>
    </source>
</evidence>
<dbReference type="AlphaFoldDB" id="A0A8X6V1J7"/>
<name>A0A8X6V1J7_TRICX</name>
<proteinExistence type="predicted"/>
<dbReference type="InterPro" id="IPR036397">
    <property type="entry name" value="RNaseH_sf"/>
</dbReference>
<protein>
    <submittedName>
        <fullName evidence="1">Transposable element Tcb2 transposase</fullName>
    </submittedName>
</protein>
<keyword evidence="2" id="KW-1185">Reference proteome</keyword>
<organism evidence="1 2">
    <name type="scientific">Trichonephila clavipes</name>
    <name type="common">Golden silk orbweaver</name>
    <name type="synonym">Nephila clavipes</name>
    <dbReference type="NCBI Taxonomy" id="2585209"/>
    <lineage>
        <taxon>Eukaryota</taxon>
        <taxon>Metazoa</taxon>
        <taxon>Ecdysozoa</taxon>
        <taxon>Arthropoda</taxon>
        <taxon>Chelicerata</taxon>
        <taxon>Arachnida</taxon>
        <taxon>Araneae</taxon>
        <taxon>Araneomorphae</taxon>
        <taxon>Entelegynae</taxon>
        <taxon>Araneoidea</taxon>
        <taxon>Nephilidae</taxon>
        <taxon>Trichonephila</taxon>
    </lineage>
</organism>
<evidence type="ECO:0000313" key="2">
    <source>
        <dbReference type="Proteomes" id="UP000887159"/>
    </source>
</evidence>
<dbReference type="GO" id="GO:0003676">
    <property type="term" value="F:nucleic acid binding"/>
    <property type="evidence" value="ECO:0007669"/>
    <property type="project" value="InterPro"/>
</dbReference>
<dbReference type="EMBL" id="BMAU01021136">
    <property type="protein sequence ID" value="GFX91802.1"/>
    <property type="molecule type" value="Genomic_DNA"/>
</dbReference>
<reference evidence="1" key="1">
    <citation type="submission" date="2020-08" db="EMBL/GenBank/DDBJ databases">
        <title>Multicomponent nature underlies the extraordinary mechanical properties of spider dragline silk.</title>
        <authorList>
            <person name="Kono N."/>
            <person name="Nakamura H."/>
            <person name="Mori M."/>
            <person name="Yoshida Y."/>
            <person name="Ohtoshi R."/>
            <person name="Malay A.D."/>
            <person name="Moran D.A.P."/>
            <person name="Tomita M."/>
            <person name="Numata K."/>
            <person name="Arakawa K."/>
        </authorList>
    </citation>
    <scope>NUCLEOTIDE SEQUENCE</scope>
</reference>
<sequence>MFGVVPRTWKLDCRGMNQVVFSYESRLNLGSDGNRVRVRRQHGESLNPAFTLQLHTTPTAVVMVWGVIAYDTRSPLVLIRGTMTAQWYVQDILQPHGFPLMQRLPGAIFQQDTARPHVARVSQDCLRTFSTLPWPA</sequence>
<dbReference type="Gene3D" id="3.30.420.10">
    <property type="entry name" value="Ribonuclease H-like superfamily/Ribonuclease H"/>
    <property type="match status" value="1"/>
</dbReference>
<comment type="caution">
    <text evidence="1">The sequence shown here is derived from an EMBL/GenBank/DDBJ whole genome shotgun (WGS) entry which is preliminary data.</text>
</comment>
<accession>A0A8X6V1J7</accession>